<sequence>MLITTLAGNALYRYDPAAKEMSVVFAGEGRLRYVKIKDSRVYVITYNTDGRGNPAKTADRLMIVNELK</sequence>
<evidence type="ECO:0000313" key="1">
    <source>
        <dbReference type="EMBL" id="ANY68390.1"/>
    </source>
</evidence>
<gene>
    <name evidence="1" type="ORF">BBD42_19365</name>
</gene>
<dbReference type="AlphaFoldDB" id="A0A1B2DKZ7"/>
<accession>A0A1B2DKZ7</accession>
<dbReference type="EMBL" id="CP016808">
    <property type="protein sequence ID" value="ANY68390.1"/>
    <property type="molecule type" value="Genomic_DNA"/>
</dbReference>
<organism evidence="1">
    <name type="scientific">Paenibacillus sp. BIHB 4019</name>
    <dbReference type="NCBI Taxonomy" id="1870819"/>
    <lineage>
        <taxon>Bacteria</taxon>
        <taxon>Bacillati</taxon>
        <taxon>Bacillota</taxon>
        <taxon>Bacilli</taxon>
        <taxon>Bacillales</taxon>
        <taxon>Paenibacillaceae</taxon>
        <taxon>Paenibacillus</taxon>
    </lineage>
</organism>
<proteinExistence type="predicted"/>
<dbReference type="RefSeq" id="WP_099519530.1">
    <property type="nucleotide sequence ID" value="NZ_CP016808.1"/>
</dbReference>
<reference evidence="1" key="1">
    <citation type="submission" date="2016-08" db="EMBL/GenBank/DDBJ databases">
        <title>Complete Genome Seqeunce of Paenibacillus sp. BIHB 4019 from tea rhizoplane.</title>
        <authorList>
            <person name="Thakur R."/>
            <person name="Swarnkar M.K."/>
            <person name="Gulati A."/>
        </authorList>
    </citation>
    <scope>NUCLEOTIDE SEQUENCE [LARGE SCALE GENOMIC DNA]</scope>
    <source>
        <strain evidence="1">BIHB4019</strain>
    </source>
</reference>
<name>A0A1B2DKZ7_9BACL</name>
<protein>
    <submittedName>
        <fullName evidence="1">Uncharacterized protein</fullName>
    </submittedName>
</protein>